<comment type="caution">
    <text evidence="2">The sequence shown here is derived from an EMBL/GenBank/DDBJ whole genome shotgun (WGS) entry which is preliminary data.</text>
</comment>
<accession>A0A1V4HAP2</accession>
<feature type="signal peptide" evidence="1">
    <location>
        <begin position="1"/>
        <end position="25"/>
    </location>
</feature>
<proteinExistence type="predicted"/>
<evidence type="ECO:0000313" key="3">
    <source>
        <dbReference type="Proteomes" id="UP000190626"/>
    </source>
</evidence>
<keyword evidence="3" id="KW-1185">Reference proteome</keyword>
<protein>
    <recommendedName>
        <fullName evidence="4">Copper amine oxidase-like N-terminal domain-containing protein</fullName>
    </recommendedName>
</protein>
<keyword evidence="1" id="KW-0732">Signal</keyword>
<gene>
    <name evidence="2" type="ORF">BC351_38060</name>
</gene>
<dbReference type="STRING" id="1469647.BC351_38060"/>
<dbReference type="EMBL" id="MBTG01000043">
    <property type="protein sequence ID" value="OPH48855.1"/>
    <property type="molecule type" value="Genomic_DNA"/>
</dbReference>
<dbReference type="RefSeq" id="WP_079418726.1">
    <property type="nucleotide sequence ID" value="NZ_MBTG01000043.1"/>
</dbReference>
<dbReference type="OrthoDB" id="2572860at2"/>
<name>A0A1V4HAP2_9BACL</name>
<evidence type="ECO:0000256" key="1">
    <source>
        <dbReference type="SAM" id="SignalP"/>
    </source>
</evidence>
<feature type="chain" id="PRO_5013025429" description="Copper amine oxidase-like N-terminal domain-containing protein" evidence="1">
    <location>
        <begin position="26"/>
        <end position="458"/>
    </location>
</feature>
<evidence type="ECO:0008006" key="4">
    <source>
        <dbReference type="Google" id="ProtNLM"/>
    </source>
</evidence>
<sequence length="458" mass="51299">MRIMMKVIALAMTGSLTLISTTIAAATSSFPVTKAPFPVQFNGVTIDNQTAQYPLLLFKDITYVPMTWDYSQSLALQVYWSQETGLAITKLPPKGIAVKPETASQVEQLQNAAMPTFPITVNGKPIDNANEPYPILVYKDITYFPLTWRFVHDEFGWETQWNSTEGLRIETDKKQILNNILYEDDSYLYLDTTNSTILKIAKDLQSDPITVDNSEAESIKRAALNSSRATVISLEGEMNEHFERVGNTIRYRGTDIMDLAAVKSVSNDPVGFVTKIADDVDLVVVGAKKDDSDPEKWWTTLPIYYTYVLKDHTAKIVPGLTQRPTRFIITSDRSVWLVSDADINLSKPTNPRSQIGLIESSGEVHGLNVKFNSLDVEIVSLQEKKIIVKSFNNRFGTNIAKETDGFYSVDTNFSIQKLTDLSSNSAYMDAKGNTYLVNKGNSIHLVNTNQTWHLLTIH</sequence>
<evidence type="ECO:0000313" key="2">
    <source>
        <dbReference type="EMBL" id="OPH48855.1"/>
    </source>
</evidence>
<dbReference type="AlphaFoldDB" id="A0A1V4HAP2"/>
<reference evidence="3" key="1">
    <citation type="submission" date="2016-07" db="EMBL/GenBank/DDBJ databases">
        <authorList>
            <person name="Florea S."/>
            <person name="Webb J.S."/>
            <person name="Jaromczyk J."/>
            <person name="Schardl C.L."/>
        </authorList>
    </citation>
    <scope>NUCLEOTIDE SEQUENCE [LARGE SCALE GENOMIC DNA]</scope>
    <source>
        <strain evidence="3">CY1</strain>
    </source>
</reference>
<dbReference type="Proteomes" id="UP000190626">
    <property type="component" value="Unassembled WGS sequence"/>
</dbReference>
<organism evidence="2 3">
    <name type="scientific">Paenibacillus ferrarius</name>
    <dbReference type="NCBI Taxonomy" id="1469647"/>
    <lineage>
        <taxon>Bacteria</taxon>
        <taxon>Bacillati</taxon>
        <taxon>Bacillota</taxon>
        <taxon>Bacilli</taxon>
        <taxon>Bacillales</taxon>
        <taxon>Paenibacillaceae</taxon>
        <taxon>Paenibacillus</taxon>
    </lineage>
</organism>